<protein>
    <recommendedName>
        <fullName evidence="2">DUF6824 domain-containing protein</fullName>
    </recommendedName>
</protein>
<dbReference type="AlphaFoldDB" id="A0AAD2GA92"/>
<organism evidence="3 4">
    <name type="scientific">Cylindrotheca closterium</name>
    <dbReference type="NCBI Taxonomy" id="2856"/>
    <lineage>
        <taxon>Eukaryota</taxon>
        <taxon>Sar</taxon>
        <taxon>Stramenopiles</taxon>
        <taxon>Ochrophyta</taxon>
        <taxon>Bacillariophyta</taxon>
        <taxon>Bacillariophyceae</taxon>
        <taxon>Bacillariophycidae</taxon>
        <taxon>Bacillariales</taxon>
        <taxon>Bacillariaceae</taxon>
        <taxon>Cylindrotheca</taxon>
    </lineage>
</organism>
<name>A0AAD2GA92_9STRA</name>
<feature type="region of interest" description="Disordered" evidence="1">
    <location>
        <begin position="105"/>
        <end position="130"/>
    </location>
</feature>
<keyword evidence="4" id="KW-1185">Reference proteome</keyword>
<evidence type="ECO:0000313" key="3">
    <source>
        <dbReference type="EMBL" id="CAJ1967316.1"/>
    </source>
</evidence>
<dbReference type="InterPro" id="IPR049227">
    <property type="entry name" value="DUF6824"/>
</dbReference>
<evidence type="ECO:0000259" key="2">
    <source>
        <dbReference type="Pfam" id="PF20710"/>
    </source>
</evidence>
<dbReference type="Pfam" id="PF20710">
    <property type="entry name" value="DUF6824"/>
    <property type="match status" value="1"/>
</dbReference>
<dbReference type="Proteomes" id="UP001295423">
    <property type="component" value="Unassembled WGS sequence"/>
</dbReference>
<dbReference type="EMBL" id="CAKOGP040002325">
    <property type="protein sequence ID" value="CAJ1967316.1"/>
    <property type="molecule type" value="Genomic_DNA"/>
</dbReference>
<evidence type="ECO:0000313" key="4">
    <source>
        <dbReference type="Proteomes" id="UP001295423"/>
    </source>
</evidence>
<feature type="domain" description="DUF6824" evidence="2">
    <location>
        <begin position="25"/>
        <end position="104"/>
    </location>
</feature>
<sequence>MQVSIGKKTIKLLSCKPIEELNDYDVRFGKGKGTYNSKGNRHMLELTSRYYPDVSNSRLKMQLCKTIVEQIRSEGGRFVVQWKGKWYEVMEKEAIAKVEQQFRNRKNKAPKTTGSTRSITRTRSTTPTARISEPNLHMPLLSSTNPQSLAFSYLHSETNTFGSTRPTAAASVSEANLNFPYTPSSNHQICAIQSLQSAMLSVLNEIDSIPPAGHSRPSRAEREDQLLKDERVRRATLEMAYSLPLGRNNVVSPSIASGPAAPAVRAPSAASICLVAANPEFHTSSSHSSVISSQTDASFGSFGLYEV</sequence>
<comment type="caution">
    <text evidence="3">The sequence shown here is derived from an EMBL/GenBank/DDBJ whole genome shotgun (WGS) entry which is preliminary data.</text>
</comment>
<feature type="compositionally biased region" description="Low complexity" evidence="1">
    <location>
        <begin position="112"/>
        <end position="130"/>
    </location>
</feature>
<proteinExistence type="predicted"/>
<evidence type="ECO:0000256" key="1">
    <source>
        <dbReference type="SAM" id="MobiDB-lite"/>
    </source>
</evidence>
<accession>A0AAD2GA92</accession>
<gene>
    <name evidence="3" type="ORF">CYCCA115_LOCUS22714</name>
</gene>
<reference evidence="3" key="1">
    <citation type="submission" date="2023-08" db="EMBL/GenBank/DDBJ databases">
        <authorList>
            <person name="Audoor S."/>
            <person name="Bilcke G."/>
        </authorList>
    </citation>
    <scope>NUCLEOTIDE SEQUENCE</scope>
</reference>